<protein>
    <submittedName>
        <fullName evidence="2">Uncharacterized protein</fullName>
    </submittedName>
</protein>
<accession>A0ABW3J6Z0</accession>
<proteinExistence type="predicted"/>
<keyword evidence="1" id="KW-0732">Signal</keyword>
<evidence type="ECO:0000313" key="3">
    <source>
        <dbReference type="Proteomes" id="UP001597102"/>
    </source>
</evidence>
<feature type="chain" id="PRO_5045850937" evidence="1">
    <location>
        <begin position="26"/>
        <end position="288"/>
    </location>
</feature>
<feature type="signal peptide" evidence="1">
    <location>
        <begin position="1"/>
        <end position="25"/>
    </location>
</feature>
<gene>
    <name evidence="2" type="ORF">ACFQ2F_03135</name>
</gene>
<organism evidence="2 3">
    <name type="scientific">Methyloligella solikamskensis</name>
    <dbReference type="NCBI Taxonomy" id="1177756"/>
    <lineage>
        <taxon>Bacteria</taxon>
        <taxon>Pseudomonadati</taxon>
        <taxon>Pseudomonadota</taxon>
        <taxon>Alphaproteobacteria</taxon>
        <taxon>Hyphomicrobiales</taxon>
        <taxon>Hyphomicrobiaceae</taxon>
        <taxon>Methyloligella</taxon>
    </lineage>
</organism>
<keyword evidence="3" id="KW-1185">Reference proteome</keyword>
<sequence length="288" mass="32803">MSYRLNVLRVLVLGVAVATGAAARAESVRLHFMPDPEPKKIIVWEDFSSSTIRPPDPFEYELSWKDGDVTRDIVIHISWESQSEELPLRLTHRHTRETVSLPLKEPLFESGFDEAAAHCRDVVASSYSTLIPLYLTCRELFQRTSDGSFYRFWALKGWLDTAYRLTTGHNSPFQWDTNVQKIIEEFEAKANSDPDSNFAIKYRKVFPKTYVDRLLSQVRQSQLMIVQEVPTLIKEGRLEEALAVNKSAMEIYSDVSAETGLSVVNGINAQLLEDNERYIRGRLGGDKG</sequence>
<name>A0ABW3J6Z0_9HYPH</name>
<comment type="caution">
    <text evidence="2">The sequence shown here is derived from an EMBL/GenBank/DDBJ whole genome shotgun (WGS) entry which is preliminary data.</text>
</comment>
<dbReference type="RefSeq" id="WP_379085562.1">
    <property type="nucleotide sequence ID" value="NZ_JBHTJO010000001.1"/>
</dbReference>
<dbReference type="Proteomes" id="UP001597102">
    <property type="component" value="Unassembled WGS sequence"/>
</dbReference>
<dbReference type="EMBL" id="JBHTJO010000001">
    <property type="protein sequence ID" value="MFD0986089.1"/>
    <property type="molecule type" value="Genomic_DNA"/>
</dbReference>
<reference evidence="3" key="1">
    <citation type="journal article" date="2019" name="Int. J. Syst. Evol. Microbiol.">
        <title>The Global Catalogue of Microorganisms (GCM) 10K type strain sequencing project: providing services to taxonomists for standard genome sequencing and annotation.</title>
        <authorList>
            <consortium name="The Broad Institute Genomics Platform"/>
            <consortium name="The Broad Institute Genome Sequencing Center for Infectious Disease"/>
            <person name="Wu L."/>
            <person name="Ma J."/>
        </authorList>
    </citation>
    <scope>NUCLEOTIDE SEQUENCE [LARGE SCALE GENOMIC DNA]</scope>
    <source>
        <strain evidence="3">CCUG 61697</strain>
    </source>
</reference>
<evidence type="ECO:0000313" key="2">
    <source>
        <dbReference type="EMBL" id="MFD0986089.1"/>
    </source>
</evidence>
<evidence type="ECO:0000256" key="1">
    <source>
        <dbReference type="SAM" id="SignalP"/>
    </source>
</evidence>